<accession>A0ABW5CK95</accession>
<sequence>MENARITRQRELVETMRQRLHFELLLLDRMLRKAGHDVPEGQPAAIRDVLAKARHRQRGKAMELAGPQGLAARETAR</sequence>
<dbReference type="EMBL" id="JBHUIJ010000012">
    <property type="protein sequence ID" value="MFD2237689.1"/>
    <property type="molecule type" value="Genomic_DNA"/>
</dbReference>
<reference evidence="3" key="1">
    <citation type="journal article" date="2019" name="Int. J. Syst. Evol. Microbiol.">
        <title>The Global Catalogue of Microorganisms (GCM) 10K type strain sequencing project: providing services to taxonomists for standard genome sequencing and annotation.</title>
        <authorList>
            <consortium name="The Broad Institute Genomics Platform"/>
            <consortium name="The Broad Institute Genome Sequencing Center for Infectious Disease"/>
            <person name="Wu L."/>
            <person name="Ma J."/>
        </authorList>
    </citation>
    <scope>NUCLEOTIDE SEQUENCE [LARGE SCALE GENOMIC DNA]</scope>
    <source>
        <strain evidence="3">ZS-35-S2</strain>
    </source>
</reference>
<proteinExistence type="predicted"/>
<gene>
    <name evidence="2" type="ORF">ACFSKQ_09465</name>
</gene>
<dbReference type="Proteomes" id="UP001597371">
    <property type="component" value="Unassembled WGS sequence"/>
</dbReference>
<comment type="caution">
    <text evidence="2">The sequence shown here is derived from an EMBL/GenBank/DDBJ whole genome shotgun (WGS) entry which is preliminary data.</text>
</comment>
<protein>
    <submittedName>
        <fullName evidence="2">Uncharacterized protein</fullName>
    </submittedName>
</protein>
<keyword evidence="3" id="KW-1185">Reference proteome</keyword>
<evidence type="ECO:0000313" key="2">
    <source>
        <dbReference type="EMBL" id="MFD2237689.1"/>
    </source>
</evidence>
<feature type="region of interest" description="Disordered" evidence="1">
    <location>
        <begin position="57"/>
        <end position="77"/>
    </location>
</feature>
<organism evidence="2 3">
    <name type="scientific">Aureimonas populi</name>
    <dbReference type="NCBI Taxonomy" id="1701758"/>
    <lineage>
        <taxon>Bacteria</taxon>
        <taxon>Pseudomonadati</taxon>
        <taxon>Pseudomonadota</taxon>
        <taxon>Alphaproteobacteria</taxon>
        <taxon>Hyphomicrobiales</taxon>
        <taxon>Aurantimonadaceae</taxon>
        <taxon>Aureimonas</taxon>
    </lineage>
</organism>
<name>A0ABW5CK95_9HYPH</name>
<dbReference type="RefSeq" id="WP_209736447.1">
    <property type="nucleotide sequence ID" value="NZ_CP072611.1"/>
</dbReference>
<evidence type="ECO:0000256" key="1">
    <source>
        <dbReference type="SAM" id="MobiDB-lite"/>
    </source>
</evidence>
<evidence type="ECO:0000313" key="3">
    <source>
        <dbReference type="Proteomes" id="UP001597371"/>
    </source>
</evidence>